<evidence type="ECO:0000256" key="10">
    <source>
        <dbReference type="ARBA" id="ARBA00022884"/>
    </source>
</evidence>
<dbReference type="InterPro" id="IPR032828">
    <property type="entry name" value="PolyA_RNA-bd"/>
</dbReference>
<dbReference type="InterPro" id="IPR002646">
    <property type="entry name" value="PolA_pol_head_dom"/>
</dbReference>
<keyword evidence="16" id="KW-1185">Reference proteome</keyword>
<evidence type="ECO:0000256" key="2">
    <source>
        <dbReference type="ARBA" id="ARBA00022679"/>
    </source>
</evidence>
<evidence type="ECO:0000256" key="7">
    <source>
        <dbReference type="ARBA" id="ARBA00022800"/>
    </source>
</evidence>
<dbReference type="EMBL" id="LR134266">
    <property type="protein sequence ID" value="VED67300.1"/>
    <property type="molecule type" value="Genomic_DNA"/>
</dbReference>
<dbReference type="AlphaFoldDB" id="A0A447Z4T1"/>
<comment type="miscellaneous">
    <text evidence="11">A single active site specifically recognizes both ATP and CTP and is responsible for their addition.</text>
</comment>
<name>A0A447Z4T1_9STRE</name>
<comment type="subunit">
    <text evidence="11">Homodimer.</text>
</comment>
<evidence type="ECO:0000259" key="14">
    <source>
        <dbReference type="Pfam" id="PF13735"/>
    </source>
</evidence>
<evidence type="ECO:0000259" key="12">
    <source>
        <dbReference type="Pfam" id="PF01743"/>
    </source>
</evidence>
<dbReference type="GO" id="GO:0005524">
    <property type="term" value="F:ATP binding"/>
    <property type="evidence" value="ECO:0007669"/>
    <property type="project" value="UniProtKB-UniRule"/>
</dbReference>
<dbReference type="NCBIfam" id="NF009814">
    <property type="entry name" value="PRK13299.1"/>
    <property type="match status" value="1"/>
</dbReference>
<dbReference type="SUPFAM" id="SSF81301">
    <property type="entry name" value="Nucleotidyltransferase"/>
    <property type="match status" value="1"/>
</dbReference>
<dbReference type="Pfam" id="PF13735">
    <property type="entry name" value="tRNA_NucTran2_2"/>
    <property type="match status" value="1"/>
</dbReference>
<evidence type="ECO:0000256" key="11">
    <source>
        <dbReference type="HAMAP-Rule" id="MF_01263"/>
    </source>
</evidence>
<protein>
    <recommendedName>
        <fullName evidence="11">CCA-adding enzyme</fullName>
        <ecNumber evidence="11">2.7.7.72</ecNumber>
    </recommendedName>
    <alternativeName>
        <fullName evidence="11">CCA tRNA nucleotidyltransferase</fullName>
    </alternativeName>
    <alternativeName>
        <fullName evidence="11">tRNA CCA-pyrophosphorylase</fullName>
    </alternativeName>
    <alternativeName>
        <fullName evidence="11">tRNA adenylyl-/cytidylyl- transferase</fullName>
    </alternativeName>
    <alternativeName>
        <fullName evidence="11">tRNA nucleotidyltransferase</fullName>
    </alternativeName>
    <alternativeName>
        <fullName evidence="11">tRNA-NT</fullName>
    </alternativeName>
</protein>
<dbReference type="GO" id="GO:0000287">
    <property type="term" value="F:magnesium ion binding"/>
    <property type="evidence" value="ECO:0007669"/>
    <property type="project" value="UniProtKB-UniRule"/>
</dbReference>
<feature type="binding site" evidence="11">
    <location>
        <position position="159"/>
    </location>
    <ligand>
        <name>ATP</name>
        <dbReference type="ChEBI" id="CHEBI:30616"/>
    </ligand>
</feature>
<keyword evidence="5 11" id="KW-0479">Metal-binding</keyword>
<dbReference type="InterPro" id="IPR023068">
    <property type="entry name" value="CCA-adding_enz_firmicutes"/>
</dbReference>
<dbReference type="Gene3D" id="1.10.110.30">
    <property type="match status" value="1"/>
</dbReference>
<evidence type="ECO:0000256" key="9">
    <source>
        <dbReference type="ARBA" id="ARBA00022842"/>
    </source>
</evidence>
<keyword evidence="6 11" id="KW-0547">Nucleotide-binding</keyword>
<comment type="catalytic activity">
    <reaction evidence="11">
        <text>a tRNA precursor + 2 CTP + ATP = a tRNA with a 3' CCA end + 3 diphosphate</text>
        <dbReference type="Rhea" id="RHEA:14433"/>
        <dbReference type="Rhea" id="RHEA-COMP:10465"/>
        <dbReference type="Rhea" id="RHEA-COMP:10468"/>
        <dbReference type="ChEBI" id="CHEBI:30616"/>
        <dbReference type="ChEBI" id="CHEBI:33019"/>
        <dbReference type="ChEBI" id="CHEBI:37563"/>
        <dbReference type="ChEBI" id="CHEBI:74896"/>
        <dbReference type="ChEBI" id="CHEBI:83071"/>
        <dbReference type="EC" id="2.7.7.72"/>
    </reaction>
</comment>
<organism evidence="15 16">
    <name type="scientific">Streptococcus viridans</name>
    <dbReference type="NCBI Taxonomy" id="78535"/>
    <lineage>
        <taxon>Bacteria</taxon>
        <taxon>Bacillati</taxon>
        <taxon>Bacillota</taxon>
        <taxon>Bacilli</taxon>
        <taxon>Lactobacillales</taxon>
        <taxon>Streptococcaceae</taxon>
        <taxon>Streptococcus</taxon>
    </lineage>
</organism>
<evidence type="ECO:0000256" key="1">
    <source>
        <dbReference type="ARBA" id="ARBA00001946"/>
    </source>
</evidence>
<keyword evidence="2 11" id="KW-0808">Transferase</keyword>
<dbReference type="Proteomes" id="UP000270025">
    <property type="component" value="Chromosome"/>
</dbReference>
<dbReference type="GO" id="GO:0000049">
    <property type="term" value="F:tRNA binding"/>
    <property type="evidence" value="ECO:0007669"/>
    <property type="project" value="UniProtKB-UniRule"/>
</dbReference>
<gene>
    <name evidence="15" type="primary">papS</name>
    <name evidence="11" type="synonym">cca</name>
    <name evidence="15" type="ORF">NCTC3166_01122</name>
</gene>
<keyword evidence="8 11" id="KW-0067">ATP-binding</keyword>
<feature type="binding site" evidence="11">
    <location>
        <position position="162"/>
    </location>
    <ligand>
        <name>CTP</name>
        <dbReference type="ChEBI" id="CHEBI:37563"/>
    </ligand>
</feature>
<proteinExistence type="inferred from homology"/>
<dbReference type="PANTHER" id="PTHR46173:SF1">
    <property type="entry name" value="CCA TRNA NUCLEOTIDYLTRANSFERASE 1, MITOCHONDRIAL"/>
    <property type="match status" value="1"/>
</dbReference>
<dbReference type="KEGG" id="svf:NCTC3166_01122"/>
<dbReference type="GO" id="GO:0042245">
    <property type="term" value="P:RNA repair"/>
    <property type="evidence" value="ECO:0007669"/>
    <property type="project" value="UniProtKB-KW"/>
</dbReference>
<dbReference type="Gene3D" id="3.30.460.10">
    <property type="entry name" value="Beta Polymerase, domain 2"/>
    <property type="match status" value="1"/>
</dbReference>
<dbReference type="InterPro" id="IPR050264">
    <property type="entry name" value="Bact_CCA-adding_enz_type3_sf"/>
</dbReference>
<keyword evidence="4 11" id="KW-0548">Nucleotidyltransferase</keyword>
<dbReference type="Gene3D" id="1.10.246.80">
    <property type="match status" value="1"/>
</dbReference>
<feature type="domain" description="CCA-adding enzyme C-terminal" evidence="14">
    <location>
        <begin position="250"/>
        <end position="394"/>
    </location>
</feature>
<feature type="binding site" evidence="11">
    <location>
        <position position="168"/>
    </location>
    <ligand>
        <name>CTP</name>
        <dbReference type="ChEBI" id="CHEBI:37563"/>
    </ligand>
</feature>
<feature type="binding site" evidence="11">
    <location>
        <position position="159"/>
    </location>
    <ligand>
        <name>CTP</name>
        <dbReference type="ChEBI" id="CHEBI:37563"/>
    </ligand>
</feature>
<dbReference type="PANTHER" id="PTHR46173">
    <property type="entry name" value="CCA TRNA NUCLEOTIDYLTRANSFERASE 1, MITOCHONDRIAL"/>
    <property type="match status" value="1"/>
</dbReference>
<dbReference type="CDD" id="cd05398">
    <property type="entry name" value="NT_ClassII-CCAase"/>
    <property type="match status" value="1"/>
</dbReference>
<comment type="function">
    <text evidence="11">Catalyzes the addition and repair of the essential 3'-terminal CCA sequence in tRNAs without using a nucleic acid template. Adds these three nucleotides in the order of C, C, and A to the tRNA nucleotide-73, using CTP and ATP as substrates and producing inorganic pyrophosphate. tRNA 3'-terminal CCA addition is required both for tRNA processing and repair. Also involved in tRNA surveillance by mediating tandem CCA addition to generate a CCACCA at the 3' terminus of unstable tRNAs. While stable tRNAs receive only 3'-terminal CCA, unstable tRNAs are marked with CCACCA and rapidly degraded.</text>
</comment>
<dbReference type="SUPFAM" id="SSF81891">
    <property type="entry name" value="Poly A polymerase C-terminal region-like"/>
    <property type="match status" value="1"/>
</dbReference>
<dbReference type="Pfam" id="PF12627">
    <property type="entry name" value="PolyA_pol_RNAbd"/>
    <property type="match status" value="1"/>
</dbReference>
<keyword evidence="9 11" id="KW-0460">Magnesium</keyword>
<feature type="binding site" evidence="11">
    <location>
        <position position="168"/>
    </location>
    <ligand>
        <name>ATP</name>
        <dbReference type="ChEBI" id="CHEBI:30616"/>
    </ligand>
</feature>
<feature type="binding site" evidence="11">
    <location>
        <position position="165"/>
    </location>
    <ligand>
        <name>CTP</name>
        <dbReference type="ChEBI" id="CHEBI:37563"/>
    </ligand>
</feature>
<keyword evidence="10 11" id="KW-0694">RNA-binding</keyword>
<evidence type="ECO:0000256" key="3">
    <source>
        <dbReference type="ARBA" id="ARBA00022694"/>
    </source>
</evidence>
<evidence type="ECO:0000256" key="5">
    <source>
        <dbReference type="ARBA" id="ARBA00022723"/>
    </source>
</evidence>
<feature type="binding site" evidence="11">
    <location>
        <position position="32"/>
    </location>
    <ligand>
        <name>ATP</name>
        <dbReference type="ChEBI" id="CHEBI:30616"/>
    </ligand>
</feature>
<comment type="similarity">
    <text evidence="11">Belongs to the tRNA nucleotidyltransferase/poly(A) polymerase family. Bacterial CCA-adding enzyme type 3 subfamily.</text>
</comment>
<evidence type="ECO:0000313" key="15">
    <source>
        <dbReference type="EMBL" id="VED67300.1"/>
    </source>
</evidence>
<dbReference type="RefSeq" id="WP_126404292.1">
    <property type="nucleotide sequence ID" value="NZ_LR134266.1"/>
</dbReference>
<keyword evidence="7 11" id="KW-0692">RNA repair</keyword>
<reference evidence="15 16" key="1">
    <citation type="submission" date="2018-12" db="EMBL/GenBank/DDBJ databases">
        <authorList>
            <consortium name="Pathogen Informatics"/>
        </authorList>
    </citation>
    <scope>NUCLEOTIDE SEQUENCE [LARGE SCALE GENOMIC DNA]</scope>
    <source>
        <strain evidence="15 16">NCTC3166</strain>
    </source>
</reference>
<dbReference type="InterPro" id="IPR043519">
    <property type="entry name" value="NT_sf"/>
</dbReference>
<dbReference type="Pfam" id="PF01743">
    <property type="entry name" value="PolyA_pol"/>
    <property type="match status" value="1"/>
</dbReference>
<feature type="binding site" evidence="11">
    <location>
        <position position="162"/>
    </location>
    <ligand>
        <name>ATP</name>
        <dbReference type="ChEBI" id="CHEBI:30616"/>
    </ligand>
</feature>
<evidence type="ECO:0000259" key="13">
    <source>
        <dbReference type="Pfam" id="PF12627"/>
    </source>
</evidence>
<dbReference type="InterPro" id="IPR032810">
    <property type="entry name" value="CCA-adding_enz_C"/>
</dbReference>
<accession>A0A447Z4T1</accession>
<dbReference type="GO" id="GO:0001680">
    <property type="term" value="P:tRNA 3'-terminal CCA addition"/>
    <property type="evidence" value="ECO:0007669"/>
    <property type="project" value="UniProtKB-UniRule"/>
</dbReference>
<feature type="domain" description="tRNA nucleotidyltransferase/poly(A) polymerase RNA and SrmB- binding" evidence="13">
    <location>
        <begin position="174"/>
        <end position="231"/>
    </location>
</feature>
<dbReference type="HAMAP" id="MF_01263">
    <property type="entry name" value="CCA_bact_type3"/>
    <property type="match status" value="1"/>
</dbReference>
<comment type="cofactor">
    <cofactor evidence="1 11">
        <name>Mg(2+)</name>
        <dbReference type="ChEBI" id="CHEBI:18420"/>
    </cofactor>
</comment>
<feature type="binding site" evidence="11">
    <location>
        <position position="116"/>
    </location>
    <ligand>
        <name>CTP</name>
        <dbReference type="ChEBI" id="CHEBI:37563"/>
    </ligand>
</feature>
<keyword evidence="3 11" id="KW-0819">tRNA processing</keyword>
<feature type="binding site" evidence="11">
    <location>
        <position position="165"/>
    </location>
    <ligand>
        <name>ATP</name>
        <dbReference type="ChEBI" id="CHEBI:30616"/>
    </ligand>
</feature>
<feature type="binding site" evidence="11">
    <location>
        <position position="116"/>
    </location>
    <ligand>
        <name>ATP</name>
        <dbReference type="ChEBI" id="CHEBI:30616"/>
    </ligand>
</feature>
<feature type="domain" description="Poly A polymerase head" evidence="12">
    <location>
        <begin position="27"/>
        <end position="147"/>
    </location>
</feature>
<evidence type="ECO:0000256" key="8">
    <source>
        <dbReference type="ARBA" id="ARBA00022840"/>
    </source>
</evidence>
<dbReference type="Gene3D" id="1.20.58.560">
    <property type="match status" value="1"/>
</dbReference>
<dbReference type="GO" id="GO:0160016">
    <property type="term" value="F:CCACCA tRNA nucleotidyltransferase activity"/>
    <property type="evidence" value="ECO:0007669"/>
    <property type="project" value="RHEA"/>
</dbReference>
<feature type="binding site" evidence="11">
    <location>
        <position position="45"/>
    </location>
    <ligand>
        <name>Mg(2+)</name>
        <dbReference type="ChEBI" id="CHEBI:18420"/>
    </ligand>
</feature>
<sequence length="406" mass="46667">MRLKKLPSEFQEALPILEKIRKAGYEAYFVGGSVRDAILGRPIHDVDIASSSYPEETKAIFERTIDVGIEHGTVLVLENHQEYEITTFRTEDVYVDFRRPSAVNFVRSLEEDLKRRDFTVNAFALSEEGEIIDLFNGLEDLENRVLRAVGVATERFNEDALRIMRGFRFQASLGFDLEEETFKAMADCAPLLEKISVERIFIELDKLLLAPFWRKGLEGVIASQSYQYLPLLQNSRSSLEKLFQLSMDYTFTSSEQAWAALLLTLDENKVSAFFKKWKTSRDFAKKVEQLVEIYRLREKSSLNRRDVYRYDRNLLLSAEELHQAHGLPIDFQVIEELYDSLAIHDKHEIVVNGGMLMKEYGLKPGPSLGQLLSAIEWAIVDGELENDKKAIGNFLSHYLEEMKGEA</sequence>
<dbReference type="GO" id="GO:0004810">
    <property type="term" value="F:CCA tRNA nucleotidyltransferase activity"/>
    <property type="evidence" value="ECO:0007669"/>
    <property type="project" value="UniProtKB-UniRule"/>
</dbReference>
<comment type="catalytic activity">
    <reaction evidence="11">
        <text>a tRNA with a 3' CCA end + 2 CTP + ATP = a tRNA with a 3' CCACCA end + 3 diphosphate</text>
        <dbReference type="Rhea" id="RHEA:76235"/>
        <dbReference type="Rhea" id="RHEA-COMP:10468"/>
        <dbReference type="Rhea" id="RHEA-COMP:18655"/>
        <dbReference type="ChEBI" id="CHEBI:30616"/>
        <dbReference type="ChEBI" id="CHEBI:33019"/>
        <dbReference type="ChEBI" id="CHEBI:37563"/>
        <dbReference type="ChEBI" id="CHEBI:83071"/>
        <dbReference type="ChEBI" id="CHEBI:195187"/>
    </reaction>
</comment>
<dbReference type="EC" id="2.7.7.72" evidence="11"/>
<feature type="binding site" evidence="11">
    <location>
        <position position="35"/>
    </location>
    <ligand>
        <name>CTP</name>
        <dbReference type="ChEBI" id="CHEBI:37563"/>
    </ligand>
</feature>
<evidence type="ECO:0000256" key="6">
    <source>
        <dbReference type="ARBA" id="ARBA00022741"/>
    </source>
</evidence>
<feature type="binding site" evidence="11">
    <location>
        <position position="35"/>
    </location>
    <ligand>
        <name>ATP</name>
        <dbReference type="ChEBI" id="CHEBI:30616"/>
    </ligand>
</feature>
<feature type="binding site" evidence="11">
    <location>
        <position position="32"/>
    </location>
    <ligand>
        <name>CTP</name>
        <dbReference type="ChEBI" id="CHEBI:37563"/>
    </ligand>
</feature>
<feature type="binding site" evidence="11">
    <location>
        <position position="47"/>
    </location>
    <ligand>
        <name>Mg(2+)</name>
        <dbReference type="ChEBI" id="CHEBI:18420"/>
    </ligand>
</feature>
<evidence type="ECO:0000256" key="4">
    <source>
        <dbReference type="ARBA" id="ARBA00022695"/>
    </source>
</evidence>
<evidence type="ECO:0000313" key="16">
    <source>
        <dbReference type="Proteomes" id="UP000270025"/>
    </source>
</evidence>